<dbReference type="STRING" id="409849.ENSPMGP00000015361"/>
<organism evidence="4 5">
    <name type="scientific">Periophthalmus magnuspinnatus</name>
    <dbReference type="NCBI Taxonomy" id="409849"/>
    <lineage>
        <taxon>Eukaryota</taxon>
        <taxon>Metazoa</taxon>
        <taxon>Chordata</taxon>
        <taxon>Craniata</taxon>
        <taxon>Vertebrata</taxon>
        <taxon>Euteleostomi</taxon>
        <taxon>Actinopterygii</taxon>
        <taxon>Neopterygii</taxon>
        <taxon>Teleostei</taxon>
        <taxon>Neoteleostei</taxon>
        <taxon>Acanthomorphata</taxon>
        <taxon>Gobiaria</taxon>
        <taxon>Gobiiformes</taxon>
        <taxon>Gobioidei</taxon>
        <taxon>Gobiidae</taxon>
        <taxon>Oxudercinae</taxon>
        <taxon>Periophthalmus</taxon>
    </lineage>
</organism>
<reference evidence="4" key="1">
    <citation type="submission" date="2025-08" db="UniProtKB">
        <authorList>
            <consortium name="Ensembl"/>
        </authorList>
    </citation>
    <scope>IDENTIFICATION</scope>
</reference>
<dbReference type="PANTHER" id="PTHR16489">
    <property type="entry name" value="GH11727P"/>
    <property type="match status" value="1"/>
</dbReference>
<feature type="region of interest" description="Disordered" evidence="2">
    <location>
        <begin position="321"/>
        <end position="355"/>
    </location>
</feature>
<dbReference type="GO" id="GO:0000164">
    <property type="term" value="C:protein phosphatase type 1 complex"/>
    <property type="evidence" value="ECO:0007669"/>
    <property type="project" value="TreeGrafter"/>
</dbReference>
<dbReference type="AlphaFoldDB" id="A0A3B4AFT9"/>
<evidence type="ECO:0000256" key="1">
    <source>
        <dbReference type="ARBA" id="ARBA00010161"/>
    </source>
</evidence>
<evidence type="ECO:0000313" key="5">
    <source>
        <dbReference type="Proteomes" id="UP000261520"/>
    </source>
</evidence>
<dbReference type="Ensembl" id="ENSPMGT00000016384.1">
    <property type="protein sequence ID" value="ENSPMGP00000015361.1"/>
    <property type="gene ID" value="ENSPMGG00000012597.1"/>
</dbReference>
<feature type="compositionally biased region" description="Acidic residues" evidence="2">
    <location>
        <begin position="153"/>
        <end position="176"/>
    </location>
</feature>
<accession>A0A3B4AFT9</accession>
<dbReference type="InterPro" id="IPR051254">
    <property type="entry name" value="PPP1R15"/>
</dbReference>
<dbReference type="GO" id="GO:0034976">
    <property type="term" value="P:response to endoplasmic reticulum stress"/>
    <property type="evidence" value="ECO:0007669"/>
    <property type="project" value="TreeGrafter"/>
</dbReference>
<dbReference type="InterPro" id="IPR019523">
    <property type="entry name" value="Prot_Pase1_reg-su15A/B_C"/>
</dbReference>
<dbReference type="GO" id="GO:0051246">
    <property type="term" value="P:regulation of protein metabolic process"/>
    <property type="evidence" value="ECO:0007669"/>
    <property type="project" value="UniProtKB-ARBA"/>
</dbReference>
<feature type="region of interest" description="Disordered" evidence="2">
    <location>
        <begin position="109"/>
        <end position="134"/>
    </location>
</feature>
<protein>
    <recommendedName>
        <fullName evidence="3">Protein phosphatase 1 regulatory subunit 15A/B C-terminal domain-containing protein</fullName>
    </recommendedName>
</protein>
<keyword evidence="5" id="KW-1185">Reference proteome</keyword>
<evidence type="ECO:0000256" key="2">
    <source>
        <dbReference type="SAM" id="MobiDB-lite"/>
    </source>
</evidence>
<evidence type="ECO:0000259" key="3">
    <source>
        <dbReference type="Pfam" id="PF10488"/>
    </source>
</evidence>
<feature type="region of interest" description="Disordered" evidence="2">
    <location>
        <begin position="147"/>
        <end position="245"/>
    </location>
</feature>
<dbReference type="Pfam" id="PF10488">
    <property type="entry name" value="PP1c_bdg"/>
    <property type="match status" value="1"/>
</dbReference>
<evidence type="ECO:0000313" key="4">
    <source>
        <dbReference type="Ensembl" id="ENSPMGP00000015361.1"/>
    </source>
</evidence>
<feature type="domain" description="Protein phosphatase 1 regulatory subunit 15A/B C-terminal" evidence="3">
    <location>
        <begin position="261"/>
        <end position="318"/>
    </location>
</feature>
<dbReference type="GO" id="GO:0019888">
    <property type="term" value="F:protein phosphatase regulator activity"/>
    <property type="evidence" value="ECO:0007669"/>
    <property type="project" value="TreeGrafter"/>
</dbReference>
<comment type="similarity">
    <text evidence="1">Belongs to the PPP1R15 family.</text>
</comment>
<sequence>MPGPGSVSKTWWGGLWSDAEEEQVRCSSVTLCTENRTVTFIQERSEISSTSTDKGAFSSGLPSLPRLALFQNLGVRGDISVLTPDQDHGYSSLEEEQQLVAKARLQSALPGMGSAEEPRDEPEPRETEEELPVLKCENKTIAFIMGCPCSDDSGSDSSEEEEEDEDEDEDDDDDGFDSVCSSEVSGSEEDDEEFDSETERLWSTLCQSDDPYNPRNFTAKLGSAPRPIPRTGLGPKEDESSPGSCASSLASSLSVLFVSVQVQFCLEVQVYSVGLEERRGQWEELARDRARFLKRCRDVEQVLCPCLQPEHRRRVCQRISQSEARAESEGHTSQPESVRARGEGHGPFTEIELSL</sequence>
<dbReference type="Proteomes" id="UP000261520">
    <property type="component" value="Unplaced"/>
</dbReference>
<reference evidence="4" key="2">
    <citation type="submission" date="2025-09" db="UniProtKB">
        <authorList>
            <consortium name="Ensembl"/>
        </authorList>
    </citation>
    <scope>IDENTIFICATION</scope>
</reference>
<proteinExistence type="inferred from homology"/>
<dbReference type="GO" id="GO:0005783">
    <property type="term" value="C:endoplasmic reticulum"/>
    <property type="evidence" value="ECO:0007669"/>
    <property type="project" value="TreeGrafter"/>
</dbReference>
<feature type="compositionally biased region" description="Acidic residues" evidence="2">
    <location>
        <begin position="186"/>
        <end position="196"/>
    </location>
</feature>
<name>A0A3B4AFT9_9GOBI</name>
<dbReference type="PANTHER" id="PTHR16489:SF11">
    <property type="entry name" value="PROTEIN PHOSPHATASE 1 REGULATORY SUBUNIT 15B"/>
    <property type="match status" value="1"/>
</dbReference>